<dbReference type="GO" id="GO:0016747">
    <property type="term" value="F:acyltransferase activity, transferring groups other than amino-acyl groups"/>
    <property type="evidence" value="ECO:0007669"/>
    <property type="project" value="InterPro"/>
</dbReference>
<dbReference type="EMBL" id="PCDP01000028">
    <property type="protein sequence ID" value="PZM15021.1"/>
    <property type="molecule type" value="Genomic_DNA"/>
</dbReference>
<reference evidence="2 3" key="1">
    <citation type="journal article" date="2018" name="Sci. Rep.">
        <title>Rhizobium tumorigenes sp. nov., a novel plant tumorigenic bacterium isolated from cane gall tumors on thornless blackberry.</title>
        <authorList>
            <person name="Kuzmanovi N."/>
            <person name="Smalla K."/>
            <person name="Gronow S."/>
            <person name="PuBawska J."/>
        </authorList>
    </citation>
    <scope>NUCLEOTIDE SEQUENCE [LARGE SCALE GENOMIC DNA]</scope>
    <source>
        <strain evidence="2 3">CCBAU 85046</strain>
    </source>
</reference>
<evidence type="ECO:0000313" key="3">
    <source>
        <dbReference type="Proteomes" id="UP000248925"/>
    </source>
</evidence>
<dbReference type="AlphaFoldDB" id="A0A2W4CRZ2"/>
<name>A0A2W4CRZ2_9HYPH</name>
<dbReference type="Pfam" id="PF13508">
    <property type="entry name" value="Acetyltransf_7"/>
    <property type="match status" value="1"/>
</dbReference>
<dbReference type="Gene3D" id="3.40.630.90">
    <property type="match status" value="1"/>
</dbReference>
<dbReference type="SUPFAM" id="SSF55729">
    <property type="entry name" value="Acyl-CoA N-acyltransferases (Nat)"/>
    <property type="match status" value="1"/>
</dbReference>
<dbReference type="PANTHER" id="PTHR47237">
    <property type="entry name" value="SLL0310 PROTEIN"/>
    <property type="match status" value="1"/>
</dbReference>
<proteinExistence type="predicted"/>
<feature type="domain" description="N-acetyltransferase" evidence="1">
    <location>
        <begin position="8"/>
        <end position="141"/>
    </location>
</feature>
<evidence type="ECO:0000313" key="2">
    <source>
        <dbReference type="EMBL" id="PZM15021.1"/>
    </source>
</evidence>
<dbReference type="InterPro" id="IPR052729">
    <property type="entry name" value="Acyl/Acetyltrans_Enzymes"/>
</dbReference>
<sequence length="292" mass="32285">MRLQSFDLQLSDIAEIDLEKLHALSLMVGWPHRRKDWQMLRENGYGIVAQDEIGRVFGSAMWFPFADDFVTVGMVITSPRLQAHGHGRWLMDHVLKQTGSRPLRLNSTRAAHRLYLSMGFTAEKTVYQRQGTAVRAGEPEIPHGAVLREITMGDLTELVALDYLAYGADRAALFARLLQVSKGVALIRDNRIAAFCLCRSFGRGTVIGPVVASDDADAIVVIHPHVAAHEGDFLRLDTRQRTGTFPEFLTRSGLPVFDTVTSMSLGGTWFADDQAAKPGHPLTYALVSQALS</sequence>
<gene>
    <name evidence="2" type="ORF">CPY51_08200</name>
</gene>
<keyword evidence="2" id="KW-0808">Transferase</keyword>
<accession>A0A2W4CRZ2</accession>
<comment type="caution">
    <text evidence="2">The sequence shown here is derived from an EMBL/GenBank/DDBJ whole genome shotgun (WGS) entry which is preliminary data.</text>
</comment>
<dbReference type="Proteomes" id="UP000248925">
    <property type="component" value="Unassembled WGS sequence"/>
</dbReference>
<dbReference type="PANTHER" id="PTHR47237:SF2">
    <property type="entry name" value="BLL4206 PROTEIN"/>
    <property type="match status" value="1"/>
</dbReference>
<dbReference type="InterPro" id="IPR041496">
    <property type="entry name" value="YitH/HolE_GNAT"/>
</dbReference>
<dbReference type="InterPro" id="IPR000182">
    <property type="entry name" value="GNAT_dom"/>
</dbReference>
<keyword evidence="3" id="KW-1185">Reference proteome</keyword>
<dbReference type="PROSITE" id="PS51186">
    <property type="entry name" value="GNAT"/>
    <property type="match status" value="1"/>
</dbReference>
<organism evidence="2 3">
    <name type="scientific">Rhizobium tubonense</name>
    <dbReference type="NCBI Taxonomy" id="484088"/>
    <lineage>
        <taxon>Bacteria</taxon>
        <taxon>Pseudomonadati</taxon>
        <taxon>Pseudomonadota</taxon>
        <taxon>Alphaproteobacteria</taxon>
        <taxon>Hyphomicrobiales</taxon>
        <taxon>Rhizobiaceae</taxon>
        <taxon>Rhizobium/Agrobacterium group</taxon>
        <taxon>Rhizobium</taxon>
    </lineage>
</organism>
<protein>
    <submittedName>
        <fullName evidence="2">GNAT family N-acetyltransferase</fullName>
    </submittedName>
</protein>
<dbReference type="Gene3D" id="3.40.630.30">
    <property type="match status" value="1"/>
</dbReference>
<evidence type="ECO:0000259" key="1">
    <source>
        <dbReference type="PROSITE" id="PS51186"/>
    </source>
</evidence>
<dbReference type="OrthoDB" id="8453373at2"/>
<dbReference type="Pfam" id="PF18014">
    <property type="entry name" value="Acetyltransf_18"/>
    <property type="match status" value="1"/>
</dbReference>
<dbReference type="InterPro" id="IPR016181">
    <property type="entry name" value="Acyl_CoA_acyltransferase"/>
</dbReference>